<evidence type="ECO:0000256" key="1">
    <source>
        <dbReference type="SAM" id="Phobius"/>
    </source>
</evidence>
<accession>A0A0N4XSR9</accession>
<sequence>MFTISTLHDVDEFRTICPQPKVLKLSSSTSGVLPAGGLKAHQFYSFVNAPEIHMCIRIEYSSLRTLDLSNIKRIIPTCRGKGRFVYFNCYFISIFYLFIYLFIFLSYSLIYLYLLFIYLFIHSITLTHWRQYDPPVGRTLSAVWDNTTHRWVVLFRSVVVSDF</sequence>
<keyword evidence="1" id="KW-0812">Transmembrane</keyword>
<evidence type="ECO:0000313" key="4">
    <source>
        <dbReference type="WBParaSite" id="NBR_0000557101-mRNA-1"/>
    </source>
</evidence>
<reference evidence="2 3" key="2">
    <citation type="submission" date="2018-11" db="EMBL/GenBank/DDBJ databases">
        <authorList>
            <consortium name="Pathogen Informatics"/>
        </authorList>
    </citation>
    <scope>NUCLEOTIDE SEQUENCE [LARGE SCALE GENOMIC DNA]</scope>
</reference>
<keyword evidence="1" id="KW-1133">Transmembrane helix</keyword>
<feature type="transmembrane region" description="Helical" evidence="1">
    <location>
        <begin position="84"/>
        <end position="104"/>
    </location>
</feature>
<keyword evidence="3" id="KW-1185">Reference proteome</keyword>
<proteinExistence type="predicted"/>
<reference evidence="4" key="1">
    <citation type="submission" date="2017-02" db="UniProtKB">
        <authorList>
            <consortium name="WormBaseParasite"/>
        </authorList>
    </citation>
    <scope>IDENTIFICATION</scope>
</reference>
<gene>
    <name evidence="2" type="ORF">NBR_LOCUS5571</name>
</gene>
<dbReference type="WBParaSite" id="NBR_0000557101-mRNA-1">
    <property type="protein sequence ID" value="NBR_0000557101-mRNA-1"/>
    <property type="gene ID" value="NBR_0000557101"/>
</dbReference>
<protein>
    <submittedName>
        <fullName evidence="2 4">Uncharacterized protein</fullName>
    </submittedName>
</protein>
<dbReference type="Proteomes" id="UP000271162">
    <property type="component" value="Unassembled WGS sequence"/>
</dbReference>
<evidence type="ECO:0000313" key="3">
    <source>
        <dbReference type="Proteomes" id="UP000271162"/>
    </source>
</evidence>
<dbReference type="EMBL" id="UYSL01014071">
    <property type="protein sequence ID" value="VDL69160.1"/>
    <property type="molecule type" value="Genomic_DNA"/>
</dbReference>
<keyword evidence="1" id="KW-0472">Membrane</keyword>
<organism evidence="4">
    <name type="scientific">Nippostrongylus brasiliensis</name>
    <name type="common">Rat hookworm</name>
    <dbReference type="NCBI Taxonomy" id="27835"/>
    <lineage>
        <taxon>Eukaryota</taxon>
        <taxon>Metazoa</taxon>
        <taxon>Ecdysozoa</taxon>
        <taxon>Nematoda</taxon>
        <taxon>Chromadorea</taxon>
        <taxon>Rhabditida</taxon>
        <taxon>Rhabditina</taxon>
        <taxon>Rhabditomorpha</taxon>
        <taxon>Strongyloidea</taxon>
        <taxon>Heligmosomidae</taxon>
        <taxon>Nippostrongylus</taxon>
    </lineage>
</organism>
<name>A0A0N4XSR9_NIPBR</name>
<feature type="transmembrane region" description="Helical" evidence="1">
    <location>
        <begin position="110"/>
        <end position="129"/>
    </location>
</feature>
<evidence type="ECO:0000313" key="2">
    <source>
        <dbReference type="EMBL" id="VDL69160.1"/>
    </source>
</evidence>
<dbReference type="AlphaFoldDB" id="A0A0N4XSR9"/>